<evidence type="ECO:0000256" key="9">
    <source>
        <dbReference type="ARBA" id="ARBA00022643"/>
    </source>
</evidence>
<proteinExistence type="inferred from homology"/>
<sequence length="357" mass="37194">MIDAAFPLVRPLLHRLDAERAHDLTIRALAALPAATPPADDPCLAIDVIGRRFSNPIGLAAGFDKGARVPDALLGLGFGFVEVGGVVPRPQPGNPKPRVFRLAADRAVINRFGLNSEGLSVVAARLARRADRPGIVGVNIGANKESADRLADYAACTAALVPHVAFVTVNVSSPNTPGLRDLQGEAFLDELLARVVAARDEAGSHAAILLKIAPDMALDALDTICATALRRGVQALVVSNTTIDRPATLRETSLAKETGGLSGKPLFVPATRMLAQTFLRVGSSIPLVGVGGVDSAEAAWTKIRAGASLVQLYSALVYEGPGLVGRIKRGLVERVRAEGGNSVAAFVGRDARDLAKG</sequence>
<comment type="catalytic activity">
    <reaction evidence="13">
        <text>(S)-dihydroorotate + a quinone = orotate + a quinol</text>
        <dbReference type="Rhea" id="RHEA:30187"/>
        <dbReference type="ChEBI" id="CHEBI:24646"/>
        <dbReference type="ChEBI" id="CHEBI:30839"/>
        <dbReference type="ChEBI" id="CHEBI:30864"/>
        <dbReference type="ChEBI" id="CHEBI:132124"/>
        <dbReference type="EC" id="1.3.5.2"/>
    </reaction>
</comment>
<evidence type="ECO:0000313" key="17">
    <source>
        <dbReference type="Proteomes" id="UP001596292"/>
    </source>
</evidence>
<keyword evidence="9" id="KW-0288">FMN</keyword>
<keyword evidence="10" id="KW-0665">Pyrimidine biosynthesis</keyword>
<comment type="subcellular location">
    <subcellularLocation>
        <location evidence="3">Membrane</location>
    </subcellularLocation>
</comment>
<evidence type="ECO:0000256" key="14">
    <source>
        <dbReference type="NCBIfam" id="TIGR01036"/>
    </source>
</evidence>
<comment type="similarity">
    <text evidence="5">Belongs to the dihydroorotate dehydrogenase family. Type 2 subfamily.</text>
</comment>
<dbReference type="InterPro" id="IPR013785">
    <property type="entry name" value="Aldolase_TIM"/>
</dbReference>
<reference evidence="17" key="1">
    <citation type="journal article" date="2019" name="Int. J. Syst. Evol. Microbiol.">
        <title>The Global Catalogue of Microorganisms (GCM) 10K type strain sequencing project: providing services to taxonomists for standard genome sequencing and annotation.</title>
        <authorList>
            <consortium name="The Broad Institute Genomics Platform"/>
            <consortium name="The Broad Institute Genome Sequencing Center for Infectious Disease"/>
            <person name="Wu L."/>
            <person name="Ma J."/>
        </authorList>
    </citation>
    <scope>NUCLEOTIDE SEQUENCE [LARGE SCALE GENOMIC DNA]</scope>
    <source>
        <strain evidence="17">CCUG 48316</strain>
    </source>
</reference>
<evidence type="ECO:0000256" key="7">
    <source>
        <dbReference type="ARBA" id="ARBA00018366"/>
    </source>
</evidence>
<dbReference type="PROSITE" id="PS00912">
    <property type="entry name" value="DHODEHASE_2"/>
    <property type="match status" value="1"/>
</dbReference>
<dbReference type="Proteomes" id="UP001596292">
    <property type="component" value="Unassembled WGS sequence"/>
</dbReference>
<dbReference type="EMBL" id="JBHSWN010000001">
    <property type="protein sequence ID" value="MFC6792577.1"/>
    <property type="molecule type" value="Genomic_DNA"/>
</dbReference>
<comment type="cofactor">
    <cofactor evidence="1">
        <name>FMN</name>
        <dbReference type="ChEBI" id="CHEBI:58210"/>
    </cofactor>
</comment>
<dbReference type="InterPro" id="IPR001295">
    <property type="entry name" value="Dihydroorotate_DH_CS"/>
</dbReference>
<evidence type="ECO:0000256" key="13">
    <source>
        <dbReference type="ARBA" id="ARBA00048639"/>
    </source>
</evidence>
<dbReference type="Gene3D" id="3.20.20.70">
    <property type="entry name" value="Aldolase class I"/>
    <property type="match status" value="1"/>
</dbReference>
<evidence type="ECO:0000256" key="11">
    <source>
        <dbReference type="ARBA" id="ARBA00023002"/>
    </source>
</evidence>
<protein>
    <recommendedName>
        <fullName evidence="7 14">Dihydroorotate dehydrogenase (quinone)</fullName>
        <ecNumber evidence="6 14">1.3.5.2</ecNumber>
    </recommendedName>
</protein>
<accession>A0ABW2BQ65</accession>
<evidence type="ECO:0000256" key="10">
    <source>
        <dbReference type="ARBA" id="ARBA00022975"/>
    </source>
</evidence>
<evidence type="ECO:0000256" key="1">
    <source>
        <dbReference type="ARBA" id="ARBA00001917"/>
    </source>
</evidence>
<keyword evidence="8" id="KW-0285">Flavoprotein</keyword>
<dbReference type="NCBIfam" id="NF003645">
    <property type="entry name" value="PRK05286.1-2"/>
    <property type="match status" value="1"/>
</dbReference>
<organism evidence="16 17">
    <name type="scientific">Methylobacterium komagatae</name>
    <dbReference type="NCBI Taxonomy" id="374425"/>
    <lineage>
        <taxon>Bacteria</taxon>
        <taxon>Pseudomonadati</taxon>
        <taxon>Pseudomonadota</taxon>
        <taxon>Alphaproteobacteria</taxon>
        <taxon>Hyphomicrobiales</taxon>
        <taxon>Methylobacteriaceae</taxon>
        <taxon>Methylobacterium</taxon>
    </lineage>
</organism>
<evidence type="ECO:0000256" key="6">
    <source>
        <dbReference type="ARBA" id="ARBA00012791"/>
    </source>
</evidence>
<dbReference type="InterPro" id="IPR005720">
    <property type="entry name" value="Dihydroorotate_DH_cat"/>
</dbReference>
<keyword evidence="17" id="KW-1185">Reference proteome</keyword>
<dbReference type="Pfam" id="PF01180">
    <property type="entry name" value="DHO_dh"/>
    <property type="match status" value="1"/>
</dbReference>
<keyword evidence="12" id="KW-0472">Membrane</keyword>
<evidence type="ECO:0000256" key="5">
    <source>
        <dbReference type="ARBA" id="ARBA00005359"/>
    </source>
</evidence>
<keyword evidence="11 16" id="KW-0560">Oxidoreductase</keyword>
<dbReference type="EC" id="1.3.5.2" evidence="6 14"/>
<dbReference type="GO" id="GO:0106430">
    <property type="term" value="F:dihydroorotate dehydrogenase (quinone) activity"/>
    <property type="evidence" value="ECO:0007669"/>
    <property type="project" value="UniProtKB-EC"/>
</dbReference>
<evidence type="ECO:0000259" key="15">
    <source>
        <dbReference type="Pfam" id="PF01180"/>
    </source>
</evidence>
<evidence type="ECO:0000256" key="3">
    <source>
        <dbReference type="ARBA" id="ARBA00004370"/>
    </source>
</evidence>
<comment type="pathway">
    <text evidence="4">Pyrimidine metabolism; UMP biosynthesis via de novo pathway; orotate from (S)-dihydroorotate (quinone route): step 1/1.</text>
</comment>
<feature type="domain" description="Dihydroorotate dehydrogenase catalytic" evidence="15">
    <location>
        <begin position="44"/>
        <end position="333"/>
    </location>
</feature>
<dbReference type="RefSeq" id="WP_378974614.1">
    <property type="nucleotide sequence ID" value="NZ_JBHSWN010000001.1"/>
</dbReference>
<dbReference type="InterPro" id="IPR050074">
    <property type="entry name" value="DHO_dehydrogenase"/>
</dbReference>
<dbReference type="SUPFAM" id="SSF51395">
    <property type="entry name" value="FMN-linked oxidoreductases"/>
    <property type="match status" value="1"/>
</dbReference>
<gene>
    <name evidence="16" type="ORF">ACFQE0_25285</name>
</gene>
<dbReference type="InterPro" id="IPR005719">
    <property type="entry name" value="Dihydroorotate_DH_2"/>
</dbReference>
<dbReference type="PANTHER" id="PTHR48109">
    <property type="entry name" value="DIHYDROOROTATE DEHYDROGENASE (QUINONE), MITOCHONDRIAL-RELATED"/>
    <property type="match status" value="1"/>
</dbReference>
<dbReference type="NCBIfam" id="NF003652">
    <property type="entry name" value="PRK05286.2-5"/>
    <property type="match status" value="1"/>
</dbReference>
<evidence type="ECO:0000256" key="4">
    <source>
        <dbReference type="ARBA" id="ARBA00005161"/>
    </source>
</evidence>
<evidence type="ECO:0000256" key="2">
    <source>
        <dbReference type="ARBA" id="ARBA00003125"/>
    </source>
</evidence>
<comment type="caution">
    <text evidence="16">The sequence shown here is derived from an EMBL/GenBank/DDBJ whole genome shotgun (WGS) entry which is preliminary data.</text>
</comment>
<dbReference type="CDD" id="cd04738">
    <property type="entry name" value="DHOD_2_like"/>
    <property type="match status" value="1"/>
</dbReference>
<dbReference type="PANTHER" id="PTHR48109:SF4">
    <property type="entry name" value="DIHYDROOROTATE DEHYDROGENASE (QUINONE), MITOCHONDRIAL"/>
    <property type="match status" value="1"/>
</dbReference>
<evidence type="ECO:0000313" key="16">
    <source>
        <dbReference type="EMBL" id="MFC6792577.1"/>
    </source>
</evidence>
<evidence type="ECO:0000256" key="12">
    <source>
        <dbReference type="ARBA" id="ARBA00023136"/>
    </source>
</evidence>
<comment type="function">
    <text evidence="2">Catalyzes the conversion of dihydroorotate to orotate with quinone as electron acceptor.</text>
</comment>
<name>A0ABW2BQ65_9HYPH</name>
<evidence type="ECO:0000256" key="8">
    <source>
        <dbReference type="ARBA" id="ARBA00022630"/>
    </source>
</evidence>
<dbReference type="NCBIfam" id="TIGR01036">
    <property type="entry name" value="pyrD_sub2"/>
    <property type="match status" value="1"/>
</dbReference>